<evidence type="ECO:0000313" key="2">
    <source>
        <dbReference type="Proteomes" id="UP000887013"/>
    </source>
</evidence>
<keyword evidence="2" id="KW-1185">Reference proteome</keyword>
<accession>A0A8X6M806</accession>
<dbReference type="EMBL" id="BMAW01042261">
    <property type="protein sequence ID" value="GFS33323.1"/>
    <property type="molecule type" value="Genomic_DNA"/>
</dbReference>
<name>A0A8X6M806_NEPPI</name>
<comment type="caution">
    <text evidence="1">The sequence shown here is derived from an EMBL/GenBank/DDBJ whole genome shotgun (WGS) entry which is preliminary data.</text>
</comment>
<reference evidence="1" key="1">
    <citation type="submission" date="2020-08" db="EMBL/GenBank/DDBJ databases">
        <title>Multicomponent nature underlies the extraordinary mechanical properties of spider dragline silk.</title>
        <authorList>
            <person name="Kono N."/>
            <person name="Nakamura H."/>
            <person name="Mori M."/>
            <person name="Yoshida Y."/>
            <person name="Ohtoshi R."/>
            <person name="Malay A.D."/>
            <person name="Moran D.A.P."/>
            <person name="Tomita M."/>
            <person name="Numata K."/>
            <person name="Arakawa K."/>
        </authorList>
    </citation>
    <scope>NUCLEOTIDE SEQUENCE</scope>
</reference>
<protein>
    <submittedName>
        <fullName evidence="1">Uncharacterized protein</fullName>
    </submittedName>
</protein>
<dbReference type="Proteomes" id="UP000887013">
    <property type="component" value="Unassembled WGS sequence"/>
</dbReference>
<dbReference type="AlphaFoldDB" id="A0A8X6M806"/>
<proteinExistence type="predicted"/>
<gene>
    <name evidence="1" type="ORF">NPIL_582041</name>
</gene>
<sequence length="185" mass="21526">MWRTLPVGKPVHKTTTCNLIKTRNNLTAADDSSLKMPRNNNELVFLKGHPIQHGLSIIRQYNPKMIYFRKSRSQRNCVVNERGLENNRQIVTHIIEPIKVIGKSGLSYRGEDCNEAAYTLLNIDHVTDAMEWRFASHEELCSCLEYFHPESFFTQPTKLSSKVLQNICDKLQTFYREIQTEVLRN</sequence>
<evidence type="ECO:0000313" key="1">
    <source>
        <dbReference type="EMBL" id="GFS33323.1"/>
    </source>
</evidence>
<organism evidence="1 2">
    <name type="scientific">Nephila pilipes</name>
    <name type="common">Giant wood spider</name>
    <name type="synonym">Nephila maculata</name>
    <dbReference type="NCBI Taxonomy" id="299642"/>
    <lineage>
        <taxon>Eukaryota</taxon>
        <taxon>Metazoa</taxon>
        <taxon>Ecdysozoa</taxon>
        <taxon>Arthropoda</taxon>
        <taxon>Chelicerata</taxon>
        <taxon>Arachnida</taxon>
        <taxon>Araneae</taxon>
        <taxon>Araneomorphae</taxon>
        <taxon>Entelegynae</taxon>
        <taxon>Araneoidea</taxon>
        <taxon>Nephilidae</taxon>
        <taxon>Nephila</taxon>
    </lineage>
</organism>